<evidence type="ECO:0000313" key="2">
    <source>
        <dbReference type="Proteomes" id="UP001208689"/>
    </source>
</evidence>
<evidence type="ECO:0000313" key="1">
    <source>
        <dbReference type="EMBL" id="UYP47903.1"/>
    </source>
</evidence>
<protein>
    <recommendedName>
        <fullName evidence="3">FUZ/MON1/HPS1 first Longin domain-containing protein</fullName>
    </recommendedName>
</protein>
<gene>
    <name evidence="1" type="ORF">NEF87_004188</name>
</gene>
<evidence type="ECO:0008006" key="3">
    <source>
        <dbReference type="Google" id="ProtNLM"/>
    </source>
</evidence>
<sequence>MKDVVKFWIIHKESGMCIFEQTFQELPTDVDSGIITGYLYAIMTFSSEIAHRQVSFLQLEDLRFTFSISEKYIMVIVILGEKSHDITMKQLKNLQIKFDEKYHKYFDKEFSGNVSTFYNFAEEVEKSFQSEAKYFQYLQDRHEQLKNYLQSSTNKWKDLQKIITSHLYKPGSWIKKHSMHIDDATKKNIIETRELTGKKVKKKNSSNSEELKGKWI</sequence>
<name>A0ABY6HWK3_9ARCH</name>
<accession>A0ABY6HWK3</accession>
<organism evidence="1 2">
    <name type="scientific">Candidatus Lokiarchaeum ossiferum</name>
    <dbReference type="NCBI Taxonomy" id="2951803"/>
    <lineage>
        <taxon>Archaea</taxon>
        <taxon>Promethearchaeati</taxon>
        <taxon>Promethearchaeota</taxon>
        <taxon>Promethearchaeia</taxon>
        <taxon>Promethearchaeales</taxon>
        <taxon>Promethearchaeaceae</taxon>
        <taxon>Candidatus Lokiarchaeum</taxon>
    </lineage>
</organism>
<dbReference type="Proteomes" id="UP001208689">
    <property type="component" value="Chromosome"/>
</dbReference>
<reference evidence="1" key="1">
    <citation type="submission" date="2022-09" db="EMBL/GenBank/DDBJ databases">
        <title>Actin cytoskeleton and complex cell architecture in an #Asgard archaeon.</title>
        <authorList>
            <person name="Ponce Toledo R.I."/>
            <person name="Schleper C."/>
            <person name="Rodrigues Oliveira T."/>
            <person name="Wollweber F."/>
            <person name="Xu J."/>
            <person name="Rittmann S."/>
            <person name="Klingl A."/>
            <person name="Pilhofer M."/>
        </authorList>
    </citation>
    <scope>NUCLEOTIDE SEQUENCE</scope>
    <source>
        <strain evidence="1">B-35</strain>
    </source>
</reference>
<keyword evidence="2" id="KW-1185">Reference proteome</keyword>
<dbReference type="EMBL" id="CP104013">
    <property type="protein sequence ID" value="UYP47903.1"/>
    <property type="molecule type" value="Genomic_DNA"/>
</dbReference>
<proteinExistence type="predicted"/>